<gene>
    <name evidence="2" type="ORF">CYNAS_LOCUS608</name>
</gene>
<evidence type="ECO:0000313" key="2">
    <source>
        <dbReference type="EMBL" id="CAJ0588625.1"/>
    </source>
</evidence>
<name>A0AA36GJE3_CYLNA</name>
<organism evidence="2 3">
    <name type="scientific">Cylicocyclus nassatus</name>
    <name type="common">Nematode worm</name>
    <dbReference type="NCBI Taxonomy" id="53992"/>
    <lineage>
        <taxon>Eukaryota</taxon>
        <taxon>Metazoa</taxon>
        <taxon>Ecdysozoa</taxon>
        <taxon>Nematoda</taxon>
        <taxon>Chromadorea</taxon>
        <taxon>Rhabditida</taxon>
        <taxon>Rhabditina</taxon>
        <taxon>Rhabditomorpha</taxon>
        <taxon>Strongyloidea</taxon>
        <taxon>Strongylidae</taxon>
        <taxon>Cylicocyclus</taxon>
    </lineage>
</organism>
<proteinExistence type="predicted"/>
<protein>
    <submittedName>
        <fullName evidence="2">Uncharacterized protein</fullName>
    </submittedName>
</protein>
<feature type="signal peptide" evidence="1">
    <location>
        <begin position="1"/>
        <end position="19"/>
    </location>
</feature>
<sequence length="78" mass="8815">MRLLFAVILIAAIFGLGSAGRSRRVKRFDSSSYEKFYRRAWRHGLGYGGWGGGYRPMWGGWGGGGYPGFYQPYGWGKR</sequence>
<comment type="caution">
    <text evidence="2">The sequence shown here is derived from an EMBL/GenBank/DDBJ whole genome shotgun (WGS) entry which is preliminary data.</text>
</comment>
<keyword evidence="3" id="KW-1185">Reference proteome</keyword>
<accession>A0AA36GJE3</accession>
<evidence type="ECO:0000256" key="1">
    <source>
        <dbReference type="SAM" id="SignalP"/>
    </source>
</evidence>
<dbReference type="Proteomes" id="UP001176961">
    <property type="component" value="Unassembled WGS sequence"/>
</dbReference>
<dbReference type="EMBL" id="CATQJL010000001">
    <property type="protein sequence ID" value="CAJ0588625.1"/>
    <property type="molecule type" value="Genomic_DNA"/>
</dbReference>
<evidence type="ECO:0000313" key="3">
    <source>
        <dbReference type="Proteomes" id="UP001176961"/>
    </source>
</evidence>
<feature type="chain" id="PRO_5041398966" evidence="1">
    <location>
        <begin position="20"/>
        <end position="78"/>
    </location>
</feature>
<keyword evidence="1" id="KW-0732">Signal</keyword>
<reference evidence="2" key="1">
    <citation type="submission" date="2023-07" db="EMBL/GenBank/DDBJ databases">
        <authorList>
            <consortium name="CYATHOMIX"/>
        </authorList>
    </citation>
    <scope>NUCLEOTIDE SEQUENCE</scope>
    <source>
        <strain evidence="2">N/A</strain>
    </source>
</reference>
<dbReference type="AlphaFoldDB" id="A0AA36GJE3"/>